<name>A0A8A4ZIJ6_9MICO</name>
<accession>A0A8A4ZIJ6</accession>
<protein>
    <recommendedName>
        <fullName evidence="5">Chemotaxis methyl-accepting receptor HlyB-like 4HB MCP domain-containing protein</fullName>
    </recommendedName>
</protein>
<proteinExistence type="predicted"/>
<gene>
    <name evidence="3" type="ORF">J4E96_07860</name>
</gene>
<sequence>MSQPTATAVAPATPPAPEPAPARALMSRRGAGDTPSRMRLVSAALVVVGLLVGLVAAQSFWSAQGALARADANAAQLVRLQDIQTALVRADATATNAFLVGGLEPAEQRADYDDAVERASRQLTFAARAQAADGEALAELSTLVSDYTGGVVQARTINRQGLPLGAQYLREASASLRADALPVLESLTQANEARVATEFTTARQARALAIGAGVVGLLLVAGALWWLARRTHRYLNVPVLGAGLVVLGLLVVSAIVLGSVGAAVASVRDGSYATARAVAGARIAAFDAKSNESLTLISRGSGAAFEEAWVASAAITSDTFAETAVDLAPSWDAYTTLHADIRALDDGGDWDAAVAAATSRADGSANAAFDAFDAASAERLTAAGDETSSALRSAESGLTLGAWLSVLAGILAAALAWWGISQRVEEYR</sequence>
<dbReference type="AlphaFoldDB" id="A0A8A4ZIJ6"/>
<keyword evidence="2" id="KW-1133">Transmembrane helix</keyword>
<dbReference type="RefSeq" id="WP_227425210.1">
    <property type="nucleotide sequence ID" value="NZ_CP071868.1"/>
</dbReference>
<evidence type="ECO:0000256" key="1">
    <source>
        <dbReference type="SAM" id="MobiDB-lite"/>
    </source>
</evidence>
<evidence type="ECO:0000313" key="3">
    <source>
        <dbReference type="EMBL" id="QTE30833.1"/>
    </source>
</evidence>
<evidence type="ECO:0000256" key="2">
    <source>
        <dbReference type="SAM" id="Phobius"/>
    </source>
</evidence>
<dbReference type="KEGG" id="psic:J4E96_07860"/>
<feature type="transmembrane region" description="Helical" evidence="2">
    <location>
        <begin position="240"/>
        <end position="267"/>
    </location>
</feature>
<dbReference type="Proteomes" id="UP000663937">
    <property type="component" value="Chromosome"/>
</dbReference>
<feature type="transmembrane region" description="Helical" evidence="2">
    <location>
        <begin position="398"/>
        <end position="420"/>
    </location>
</feature>
<keyword evidence="4" id="KW-1185">Reference proteome</keyword>
<feature type="transmembrane region" description="Helical" evidence="2">
    <location>
        <begin position="40"/>
        <end position="61"/>
    </location>
</feature>
<evidence type="ECO:0000313" key="4">
    <source>
        <dbReference type="Proteomes" id="UP000663937"/>
    </source>
</evidence>
<keyword evidence="2" id="KW-0472">Membrane</keyword>
<feature type="region of interest" description="Disordered" evidence="1">
    <location>
        <begin position="1"/>
        <end position="31"/>
    </location>
</feature>
<feature type="transmembrane region" description="Helical" evidence="2">
    <location>
        <begin position="207"/>
        <end position="228"/>
    </location>
</feature>
<dbReference type="EMBL" id="CP071868">
    <property type="protein sequence ID" value="QTE30833.1"/>
    <property type="molecule type" value="Genomic_DNA"/>
</dbReference>
<evidence type="ECO:0008006" key="5">
    <source>
        <dbReference type="Google" id="ProtNLM"/>
    </source>
</evidence>
<keyword evidence="2" id="KW-0812">Transmembrane</keyword>
<feature type="compositionally biased region" description="Low complexity" evidence="1">
    <location>
        <begin position="1"/>
        <end position="11"/>
    </location>
</feature>
<organism evidence="3 4">
    <name type="scientific">Pengzhenrongella sicca</name>
    <dbReference type="NCBI Taxonomy" id="2819238"/>
    <lineage>
        <taxon>Bacteria</taxon>
        <taxon>Bacillati</taxon>
        <taxon>Actinomycetota</taxon>
        <taxon>Actinomycetes</taxon>
        <taxon>Micrococcales</taxon>
        <taxon>Pengzhenrongella</taxon>
    </lineage>
</organism>
<reference evidence="3" key="1">
    <citation type="submission" date="2021-03" db="EMBL/GenBank/DDBJ databases">
        <title>Pengzhenrongella sicca gen. nov., sp. nov., a new member of suborder Micrococcineae isolated from High-Arctic tundra soil.</title>
        <authorList>
            <person name="Peng F."/>
        </authorList>
    </citation>
    <scope>NUCLEOTIDE SEQUENCE</scope>
    <source>
        <strain evidence="3">LRZ-2</strain>
    </source>
</reference>